<dbReference type="EMBL" id="CP076448">
    <property type="protein sequence ID" value="QXM23813.1"/>
    <property type="molecule type" value="Genomic_DNA"/>
</dbReference>
<organism evidence="9 10">
    <name type="scientific">Elioraea tepida</name>
    <dbReference type="NCBI Taxonomy" id="2843330"/>
    <lineage>
        <taxon>Bacteria</taxon>
        <taxon>Pseudomonadati</taxon>
        <taxon>Pseudomonadota</taxon>
        <taxon>Alphaproteobacteria</taxon>
        <taxon>Acetobacterales</taxon>
        <taxon>Elioraeaceae</taxon>
        <taxon>Elioraea</taxon>
    </lineage>
</organism>
<gene>
    <name evidence="9" type="ORF">KO353_10930</name>
</gene>
<evidence type="ECO:0000313" key="9">
    <source>
        <dbReference type="EMBL" id="QXM23813.1"/>
    </source>
</evidence>
<accession>A0A975YIW1</accession>
<dbReference type="PANTHER" id="PTHR33932:SF4">
    <property type="entry name" value="NA(+)_H(+) ANTIPORTER SUBUNIT B"/>
    <property type="match status" value="1"/>
</dbReference>
<feature type="transmembrane region" description="Helical" evidence="7">
    <location>
        <begin position="67"/>
        <end position="89"/>
    </location>
</feature>
<evidence type="ECO:0000256" key="6">
    <source>
        <dbReference type="ARBA" id="ARBA00023136"/>
    </source>
</evidence>
<dbReference type="Pfam" id="PF04039">
    <property type="entry name" value="MnhB"/>
    <property type="match status" value="1"/>
</dbReference>
<dbReference type="Proteomes" id="UP000694001">
    <property type="component" value="Chromosome"/>
</dbReference>
<evidence type="ECO:0000256" key="3">
    <source>
        <dbReference type="ARBA" id="ARBA00022475"/>
    </source>
</evidence>
<comment type="similarity">
    <text evidence="2">Belongs to the CPA3 antiporters (TC 2.A.63) subunit B family.</text>
</comment>
<protein>
    <submittedName>
        <fullName evidence="9">Na(+)/H(+) antiporter subunit B</fullName>
    </submittedName>
</protein>
<dbReference type="GO" id="GO:0005886">
    <property type="term" value="C:plasma membrane"/>
    <property type="evidence" value="ECO:0007669"/>
    <property type="project" value="UniProtKB-SubCell"/>
</dbReference>
<dbReference type="RefSeq" id="WP_218284724.1">
    <property type="nucleotide sequence ID" value="NZ_CP076448.1"/>
</dbReference>
<dbReference type="AlphaFoldDB" id="A0A975YIW1"/>
<feature type="domain" description="Na+/H+ antiporter MnhB subunit-related protein" evidence="8">
    <location>
        <begin position="5"/>
        <end position="128"/>
    </location>
</feature>
<dbReference type="KEGG" id="elio:KO353_10930"/>
<keyword evidence="4 7" id="KW-0812">Transmembrane</keyword>
<evidence type="ECO:0000259" key="8">
    <source>
        <dbReference type="Pfam" id="PF04039"/>
    </source>
</evidence>
<evidence type="ECO:0000256" key="1">
    <source>
        <dbReference type="ARBA" id="ARBA00004651"/>
    </source>
</evidence>
<evidence type="ECO:0000256" key="4">
    <source>
        <dbReference type="ARBA" id="ARBA00022692"/>
    </source>
</evidence>
<comment type="subcellular location">
    <subcellularLocation>
        <location evidence="1">Cell membrane</location>
        <topology evidence="1">Multi-pass membrane protein</topology>
    </subcellularLocation>
</comment>
<evidence type="ECO:0000313" key="10">
    <source>
        <dbReference type="Proteomes" id="UP000694001"/>
    </source>
</evidence>
<keyword evidence="5 7" id="KW-1133">Transmembrane helix</keyword>
<keyword evidence="3" id="KW-1003">Cell membrane</keyword>
<dbReference type="InterPro" id="IPR050622">
    <property type="entry name" value="CPA3_antiporter_subunitB"/>
</dbReference>
<dbReference type="InterPro" id="IPR007182">
    <property type="entry name" value="MnhB"/>
</dbReference>
<name>A0A975YIW1_9PROT</name>
<sequence length="139" mass="14032">MSSLILRAATRALAPLLLMLSLFLLWRGHNEPGGGFIGGLVAASAAALQGIAFGPAAARRMLWLPPVGVAATGLALAVLSILPSALAGLPPMKALWAKLDLGDGAVVPLGTPLLFDIGVFLVVVGSVVALISALEHAPE</sequence>
<keyword evidence="10" id="KW-1185">Reference proteome</keyword>
<keyword evidence="6 7" id="KW-0472">Membrane</keyword>
<evidence type="ECO:0000256" key="2">
    <source>
        <dbReference type="ARBA" id="ARBA00009425"/>
    </source>
</evidence>
<feature type="transmembrane region" description="Helical" evidence="7">
    <location>
        <begin position="35"/>
        <end position="55"/>
    </location>
</feature>
<dbReference type="PANTHER" id="PTHR33932">
    <property type="entry name" value="NA(+)/H(+) ANTIPORTER SUBUNIT B"/>
    <property type="match status" value="1"/>
</dbReference>
<proteinExistence type="inferred from homology"/>
<evidence type="ECO:0000256" key="5">
    <source>
        <dbReference type="ARBA" id="ARBA00022989"/>
    </source>
</evidence>
<reference evidence="9" key="1">
    <citation type="submission" date="2021-06" db="EMBL/GenBank/DDBJ databases">
        <title>Elioraea tepida, sp. nov., a moderately thermophilic aerobic anoxygenic phototrophic bacterium isolated from an alkaline siliceous hot spring mat community in Yellowstone National Park, WY, USA.</title>
        <authorList>
            <person name="Saini M.K."/>
            <person name="Yoshida S."/>
            <person name="Sebastian A."/>
            <person name="Hirose S."/>
            <person name="Hara E."/>
            <person name="Tamaki H."/>
            <person name="Soulier N.T."/>
            <person name="Albert I."/>
            <person name="Hanada S."/>
            <person name="Bryant D.A."/>
            <person name="Tank M."/>
        </authorList>
    </citation>
    <scope>NUCLEOTIDE SEQUENCE</scope>
    <source>
        <strain evidence="9">MS-P2</strain>
    </source>
</reference>
<evidence type="ECO:0000256" key="7">
    <source>
        <dbReference type="SAM" id="Phobius"/>
    </source>
</evidence>
<feature type="transmembrane region" description="Helical" evidence="7">
    <location>
        <begin position="12"/>
        <end position="29"/>
    </location>
</feature>
<feature type="transmembrane region" description="Helical" evidence="7">
    <location>
        <begin position="109"/>
        <end position="134"/>
    </location>
</feature>